<keyword evidence="2" id="KW-0472">Membrane</keyword>
<feature type="compositionally biased region" description="Basic and acidic residues" evidence="1">
    <location>
        <begin position="289"/>
        <end position="298"/>
    </location>
</feature>
<keyword evidence="2" id="KW-0812">Transmembrane</keyword>
<evidence type="ECO:0000256" key="2">
    <source>
        <dbReference type="SAM" id="Phobius"/>
    </source>
</evidence>
<keyword evidence="2" id="KW-1133">Transmembrane helix</keyword>
<reference evidence="4" key="1">
    <citation type="journal article" date="2023" name="Mol. Phylogenet. Evol.">
        <title>Genome-scale phylogeny and comparative genomics of the fungal order Sordariales.</title>
        <authorList>
            <person name="Hensen N."/>
            <person name="Bonometti L."/>
            <person name="Westerberg I."/>
            <person name="Brannstrom I.O."/>
            <person name="Guillou S."/>
            <person name="Cros-Aarteil S."/>
            <person name="Calhoun S."/>
            <person name="Haridas S."/>
            <person name="Kuo A."/>
            <person name="Mondo S."/>
            <person name="Pangilinan J."/>
            <person name="Riley R."/>
            <person name="LaButti K."/>
            <person name="Andreopoulos B."/>
            <person name="Lipzen A."/>
            <person name="Chen C."/>
            <person name="Yan M."/>
            <person name="Daum C."/>
            <person name="Ng V."/>
            <person name="Clum A."/>
            <person name="Steindorff A."/>
            <person name="Ohm R.A."/>
            <person name="Martin F."/>
            <person name="Silar P."/>
            <person name="Natvig D.O."/>
            <person name="Lalanne C."/>
            <person name="Gautier V."/>
            <person name="Ament-Velasquez S.L."/>
            <person name="Kruys A."/>
            <person name="Hutchinson M.I."/>
            <person name="Powell A.J."/>
            <person name="Barry K."/>
            <person name="Miller A.N."/>
            <person name="Grigoriev I.V."/>
            <person name="Debuchy R."/>
            <person name="Gladieux P."/>
            <person name="Hiltunen Thoren M."/>
            <person name="Johannesson H."/>
        </authorList>
    </citation>
    <scope>NUCLEOTIDE SEQUENCE</scope>
    <source>
        <strain evidence="4">CBS 538.74</strain>
    </source>
</reference>
<dbReference type="AlphaFoldDB" id="A0AAN6ZSR4"/>
<evidence type="ECO:0000313" key="4">
    <source>
        <dbReference type="EMBL" id="KAK4148689.1"/>
    </source>
</evidence>
<reference evidence="4" key="2">
    <citation type="submission" date="2023-05" db="EMBL/GenBank/DDBJ databases">
        <authorList>
            <consortium name="Lawrence Berkeley National Laboratory"/>
            <person name="Steindorff A."/>
            <person name="Hensen N."/>
            <person name="Bonometti L."/>
            <person name="Westerberg I."/>
            <person name="Brannstrom I.O."/>
            <person name="Guillou S."/>
            <person name="Cros-Aarteil S."/>
            <person name="Calhoun S."/>
            <person name="Haridas S."/>
            <person name="Kuo A."/>
            <person name="Mondo S."/>
            <person name="Pangilinan J."/>
            <person name="Riley R."/>
            <person name="Labutti K."/>
            <person name="Andreopoulos B."/>
            <person name="Lipzen A."/>
            <person name="Chen C."/>
            <person name="Yanf M."/>
            <person name="Daum C."/>
            <person name="Ng V."/>
            <person name="Clum A."/>
            <person name="Ohm R."/>
            <person name="Martin F."/>
            <person name="Silar P."/>
            <person name="Natvig D."/>
            <person name="Lalanne C."/>
            <person name="Gautier V."/>
            <person name="Ament-Velasquez S.L."/>
            <person name="Kruys A."/>
            <person name="Hutchinson M.I."/>
            <person name="Powell A.J."/>
            <person name="Barry K."/>
            <person name="Miller A.N."/>
            <person name="Grigoriev I.V."/>
            <person name="Debuchy R."/>
            <person name="Gladieux P."/>
            <person name="Thoren M.H."/>
            <person name="Johannesson H."/>
        </authorList>
    </citation>
    <scope>NUCLEOTIDE SEQUENCE</scope>
    <source>
        <strain evidence="4">CBS 538.74</strain>
    </source>
</reference>
<accession>A0AAN6ZSR4</accession>
<proteinExistence type="predicted"/>
<name>A0AAN6ZSR4_9PEZI</name>
<gene>
    <name evidence="4" type="ORF">C8A00DRAFT_19524</name>
</gene>
<feature type="compositionally biased region" description="Low complexity" evidence="1">
    <location>
        <begin position="270"/>
        <end position="279"/>
    </location>
</feature>
<dbReference type="EMBL" id="MU857284">
    <property type="protein sequence ID" value="KAK4148689.1"/>
    <property type="molecule type" value="Genomic_DNA"/>
</dbReference>
<feature type="region of interest" description="Disordered" evidence="1">
    <location>
        <begin position="266"/>
        <end position="308"/>
    </location>
</feature>
<sequence length="345" mass="36497">MTHRAWGLLLVANLVGIAAAGRRHGPTRGSDWAPPKPTSTKAFAGLTNSYHPHQTTEAPSLPTLADLRRRQSDSSICGYFPGLADPFACPDGWTCTNIGNHRDCCLGAEYCTAISAFSTECVNWDHAACSTSRPGTMCCSAEDGYPYCRTYLYSTTATPDQSFSILVCEAVPYTGIATILATSPTSLTSSITTVSPTSPTSTASATTGPSDHSSTPVGAPVGAIVGGIVGGLAIIGIVTLGIFYMFFRSRRKAEVHETGASAAFIKHEQPPAAAATPPAYKSLRPNRSSQRDGSRGDSQEFDDQQPLIPANRMSIGILENSQAAATKNQHYTELPTNIYKSELPS</sequence>
<keyword evidence="5" id="KW-1185">Reference proteome</keyword>
<dbReference type="Proteomes" id="UP001302745">
    <property type="component" value="Unassembled WGS sequence"/>
</dbReference>
<evidence type="ECO:0000313" key="5">
    <source>
        <dbReference type="Proteomes" id="UP001302745"/>
    </source>
</evidence>
<feature type="region of interest" description="Disordered" evidence="1">
    <location>
        <begin position="188"/>
        <end position="216"/>
    </location>
</feature>
<keyword evidence="3" id="KW-0732">Signal</keyword>
<evidence type="ECO:0000256" key="1">
    <source>
        <dbReference type="SAM" id="MobiDB-lite"/>
    </source>
</evidence>
<evidence type="ECO:0000256" key="3">
    <source>
        <dbReference type="SAM" id="SignalP"/>
    </source>
</evidence>
<comment type="caution">
    <text evidence="4">The sequence shown here is derived from an EMBL/GenBank/DDBJ whole genome shotgun (WGS) entry which is preliminary data.</text>
</comment>
<evidence type="ECO:0008006" key="6">
    <source>
        <dbReference type="Google" id="ProtNLM"/>
    </source>
</evidence>
<feature type="chain" id="PRO_5042863786" description="Mid2 domain-containing protein" evidence="3">
    <location>
        <begin position="21"/>
        <end position="345"/>
    </location>
</feature>
<organism evidence="4 5">
    <name type="scientific">Chaetomidium leptoderma</name>
    <dbReference type="NCBI Taxonomy" id="669021"/>
    <lineage>
        <taxon>Eukaryota</taxon>
        <taxon>Fungi</taxon>
        <taxon>Dikarya</taxon>
        <taxon>Ascomycota</taxon>
        <taxon>Pezizomycotina</taxon>
        <taxon>Sordariomycetes</taxon>
        <taxon>Sordariomycetidae</taxon>
        <taxon>Sordariales</taxon>
        <taxon>Chaetomiaceae</taxon>
        <taxon>Chaetomidium</taxon>
    </lineage>
</organism>
<feature type="signal peptide" evidence="3">
    <location>
        <begin position="1"/>
        <end position="20"/>
    </location>
</feature>
<feature type="transmembrane region" description="Helical" evidence="2">
    <location>
        <begin position="221"/>
        <end position="247"/>
    </location>
</feature>
<protein>
    <recommendedName>
        <fullName evidence="6">Mid2 domain-containing protein</fullName>
    </recommendedName>
</protein>